<dbReference type="GO" id="GO:0005737">
    <property type="term" value="C:cytoplasm"/>
    <property type="evidence" value="ECO:0007669"/>
    <property type="project" value="TreeGrafter"/>
</dbReference>
<dbReference type="Proteomes" id="UP000030672">
    <property type="component" value="Unassembled WGS sequence"/>
</dbReference>
<dbReference type="SUPFAM" id="SSF48065">
    <property type="entry name" value="DBL homology domain (DH-domain)"/>
    <property type="match status" value="1"/>
</dbReference>
<dbReference type="InterPro" id="IPR035899">
    <property type="entry name" value="DBL_dom_sf"/>
</dbReference>
<feature type="compositionally biased region" description="Basic and acidic residues" evidence="1">
    <location>
        <begin position="1003"/>
        <end position="1014"/>
    </location>
</feature>
<feature type="region of interest" description="Disordered" evidence="1">
    <location>
        <begin position="12"/>
        <end position="42"/>
    </location>
</feature>
<dbReference type="HOGENOM" id="CLU_010210_2_0_1"/>
<feature type="region of interest" description="Disordered" evidence="1">
    <location>
        <begin position="779"/>
        <end position="800"/>
    </location>
</feature>
<evidence type="ECO:0000313" key="4">
    <source>
        <dbReference type="Proteomes" id="UP000030672"/>
    </source>
</evidence>
<organism evidence="3 4">
    <name type="scientific">Aureobasidium melanogenum (strain CBS 110374)</name>
    <name type="common">Aureobasidium pullulans var. melanogenum</name>
    <dbReference type="NCBI Taxonomy" id="1043003"/>
    <lineage>
        <taxon>Eukaryota</taxon>
        <taxon>Fungi</taxon>
        <taxon>Dikarya</taxon>
        <taxon>Ascomycota</taxon>
        <taxon>Pezizomycotina</taxon>
        <taxon>Dothideomycetes</taxon>
        <taxon>Dothideomycetidae</taxon>
        <taxon>Dothideales</taxon>
        <taxon>Saccotheciaceae</taxon>
        <taxon>Aureobasidium</taxon>
    </lineage>
</organism>
<gene>
    <name evidence="3" type="ORF">M437DRAFT_54945</name>
</gene>
<feature type="region of interest" description="Disordered" evidence="1">
    <location>
        <begin position="959"/>
        <end position="1014"/>
    </location>
</feature>
<evidence type="ECO:0000256" key="1">
    <source>
        <dbReference type="SAM" id="MobiDB-lite"/>
    </source>
</evidence>
<protein>
    <recommendedName>
        <fullName evidence="2">DH domain-containing protein</fullName>
    </recommendedName>
</protein>
<dbReference type="Pfam" id="PF00621">
    <property type="entry name" value="RhoGEF"/>
    <property type="match status" value="1"/>
</dbReference>
<dbReference type="RefSeq" id="XP_040877216.1">
    <property type="nucleotide sequence ID" value="XM_041022771.1"/>
</dbReference>
<feature type="compositionally biased region" description="Basic and acidic residues" evidence="1">
    <location>
        <begin position="970"/>
        <end position="988"/>
    </location>
</feature>
<dbReference type="PANTHER" id="PTHR12673">
    <property type="entry name" value="FACIOGENITAL DYSPLASIA PROTEIN"/>
    <property type="match status" value="1"/>
</dbReference>
<name>A0A074VI61_AURM1</name>
<dbReference type="PANTHER" id="PTHR12673:SF159">
    <property type="entry name" value="LD03170P"/>
    <property type="match status" value="1"/>
</dbReference>
<proteinExistence type="predicted"/>
<feature type="compositionally biased region" description="Polar residues" evidence="1">
    <location>
        <begin position="785"/>
        <end position="800"/>
    </location>
</feature>
<dbReference type="SMART" id="SM00325">
    <property type="entry name" value="RhoGEF"/>
    <property type="match status" value="1"/>
</dbReference>
<dbReference type="InterPro" id="IPR051092">
    <property type="entry name" value="FYVE_RhoGEF_PH"/>
</dbReference>
<dbReference type="Gene3D" id="1.20.900.10">
    <property type="entry name" value="Dbl homology (DH) domain"/>
    <property type="match status" value="1"/>
</dbReference>
<feature type="domain" description="DH" evidence="2">
    <location>
        <begin position="306"/>
        <end position="568"/>
    </location>
</feature>
<dbReference type="GeneID" id="63916144"/>
<sequence length="1035" mass="114874">MAYVLSLMPQSPLGSPYDQRSHERSWSSLGSTGTVHHRRSRQLSVGSLTSAVSVCGPSWRSPSSHGTPLRSTSYSDFENGTYSTALHRPPVSSNISRPVSVPPAVSRPVPVVTPLPSPAESEPILGTPALNSALGFVDEERGGWEEGHALLESDIYDSSVPNVETRDAQNDTGTSSLVSQQPFSRWMNTLKLKKASYKSRVRPKLDALFSNQPVVISPEPSVRGHRKSESWASSANFVTAVKSATMTVASASIAPLSRSASKMSGHPRLYRGSSGLFEPDPRFSTDSGRPSLSLMIDDAARQRAKKRREKIEELIKTEESYLADLKALSSAYLTFLPPTSPFSGAQTRASARSSITNLLQLHTELLENLHRVIPFSEHDQAITGISTPKRKPHHVRWHSEDSLPVRRAPLATSHTGWSHRYSLDSHKSPSQEPQSLTCTPTTAADVGRIFAKNIKRFALYEEYSARCESIHDDIDFTQRSSFSVWDYDKAIETLSASVNPVKSREANRKKALSIKDLLIKPIQRITRYELLFKDLCRVTPSCDDPTSHAVLDDVLYRLGETCRNVDDAKDNPDKLRLMENSRLLQDRLCFSDKVPRELLFQRLGRLSLCGTLYIAYRNKTTFQGCYMICILYESCLLLALPDRSSARYKVVVGTSLASTSIEESDNGKGLQCHTAPFTWKVVFGSAGKLYELIMGACSHIEENVWRDRLAGRIAVEAQHVAEGHSTPIDLQSPLTRDIRSFGKAYSKARGFVRRLSVQRTATLGPMTDSNQVIIMHTSAPKDDLNNSSTSSLPGRSKSLPTASGVPILAPMRAERIKVEAALFDVWTKDSIPYPGMGSRRPENILKDTASDLLRKLSMASIASNFSRRSMSYTSVHQSHQASEKLVKVKPVPRPDTNKPKRPPLINFHNAPDAFLPEDFELQGPESKRSRRLGLRTLTMTDRPRSPFFFTENKAPEIKRANSTRQPRTSAEAEVKAETVEELGRKDSLRPLAGNVGVTGMSEVKGETKPVESDVIKKKRPRLLRYLTSKSRVGDE</sequence>
<dbReference type="GO" id="GO:0005085">
    <property type="term" value="F:guanyl-nucleotide exchange factor activity"/>
    <property type="evidence" value="ECO:0007669"/>
    <property type="project" value="InterPro"/>
</dbReference>
<dbReference type="AlphaFoldDB" id="A0A074VI61"/>
<dbReference type="PROSITE" id="PS50010">
    <property type="entry name" value="DH_2"/>
    <property type="match status" value="1"/>
</dbReference>
<reference evidence="3 4" key="1">
    <citation type="journal article" date="2014" name="BMC Genomics">
        <title>Genome sequencing of four Aureobasidium pullulans varieties: biotechnological potential, stress tolerance, and description of new species.</title>
        <authorList>
            <person name="Gostin Ar C."/>
            <person name="Ohm R.A."/>
            <person name="Kogej T."/>
            <person name="Sonjak S."/>
            <person name="Turk M."/>
            <person name="Zajc J."/>
            <person name="Zalar P."/>
            <person name="Grube M."/>
            <person name="Sun H."/>
            <person name="Han J."/>
            <person name="Sharma A."/>
            <person name="Chiniquy J."/>
            <person name="Ngan C.Y."/>
            <person name="Lipzen A."/>
            <person name="Barry K."/>
            <person name="Grigoriev I.V."/>
            <person name="Gunde-Cimerman N."/>
        </authorList>
    </citation>
    <scope>NUCLEOTIDE SEQUENCE [LARGE SCALE GENOMIC DNA]</scope>
    <source>
        <strain evidence="3 4">CBS 110374</strain>
    </source>
</reference>
<accession>A0A074VI61</accession>
<keyword evidence="4" id="KW-1185">Reference proteome</keyword>
<dbReference type="EMBL" id="KL584844">
    <property type="protein sequence ID" value="KEQ60193.1"/>
    <property type="molecule type" value="Genomic_DNA"/>
</dbReference>
<evidence type="ECO:0000259" key="2">
    <source>
        <dbReference type="PROSITE" id="PS50010"/>
    </source>
</evidence>
<dbReference type="STRING" id="1043003.A0A074VI61"/>
<dbReference type="InterPro" id="IPR000219">
    <property type="entry name" value="DH_dom"/>
</dbReference>
<evidence type="ECO:0000313" key="3">
    <source>
        <dbReference type="EMBL" id="KEQ60193.1"/>
    </source>
</evidence>